<dbReference type="Proteomes" id="UP000678499">
    <property type="component" value="Unassembled WGS sequence"/>
</dbReference>
<proteinExistence type="predicted"/>
<sequence length="108" mass="12366">MRWPGWTGLDCASRVDALAQTTTRLRRSFGVMNSLYIEIHGNTRKFVVEKPCGKGSYMNPGSMSAQMNQYSVVVSFNFRRFFRLEILSELTEKFVPRGPWLHGTSTVK</sequence>
<dbReference type="AlphaFoldDB" id="A0A7R9GCE7"/>
<protein>
    <submittedName>
        <fullName evidence="1">Uncharacterized protein</fullName>
    </submittedName>
</protein>
<evidence type="ECO:0000313" key="1">
    <source>
        <dbReference type="EMBL" id="CAD7275746.1"/>
    </source>
</evidence>
<dbReference type="EMBL" id="CAJPEX010000472">
    <property type="protein sequence ID" value="CAG0915898.1"/>
    <property type="molecule type" value="Genomic_DNA"/>
</dbReference>
<keyword evidence="2" id="KW-1185">Reference proteome</keyword>
<accession>A0A7R9GCE7</accession>
<dbReference type="EMBL" id="OA882509">
    <property type="protein sequence ID" value="CAD7275746.1"/>
    <property type="molecule type" value="Genomic_DNA"/>
</dbReference>
<gene>
    <name evidence="1" type="ORF">NMOB1V02_LOCUS3535</name>
</gene>
<reference evidence="1" key="1">
    <citation type="submission" date="2020-11" db="EMBL/GenBank/DDBJ databases">
        <authorList>
            <person name="Tran Van P."/>
        </authorList>
    </citation>
    <scope>NUCLEOTIDE SEQUENCE</scope>
</reference>
<evidence type="ECO:0000313" key="2">
    <source>
        <dbReference type="Proteomes" id="UP000678499"/>
    </source>
</evidence>
<organism evidence="1">
    <name type="scientific">Notodromas monacha</name>
    <dbReference type="NCBI Taxonomy" id="399045"/>
    <lineage>
        <taxon>Eukaryota</taxon>
        <taxon>Metazoa</taxon>
        <taxon>Ecdysozoa</taxon>
        <taxon>Arthropoda</taxon>
        <taxon>Crustacea</taxon>
        <taxon>Oligostraca</taxon>
        <taxon>Ostracoda</taxon>
        <taxon>Podocopa</taxon>
        <taxon>Podocopida</taxon>
        <taxon>Cypridocopina</taxon>
        <taxon>Cypridoidea</taxon>
        <taxon>Cyprididae</taxon>
        <taxon>Notodromas</taxon>
    </lineage>
</organism>
<name>A0A7R9GCE7_9CRUS</name>